<accession>A0AC55CV38</accession>
<dbReference type="RefSeq" id="XP_045143355.1">
    <property type="nucleotide sequence ID" value="XM_045287420.1"/>
</dbReference>
<keyword evidence="1" id="KW-1185">Reference proteome</keyword>
<reference evidence="2" key="1">
    <citation type="submission" date="2025-08" db="UniProtKB">
        <authorList>
            <consortium name="RefSeq"/>
        </authorList>
    </citation>
    <scope>IDENTIFICATION</scope>
</reference>
<name>A0AC55CV38_ECHTE</name>
<organism evidence="1 2">
    <name type="scientific">Echinops telfairi</name>
    <name type="common">Lesser hedgehog tenrec</name>
    <dbReference type="NCBI Taxonomy" id="9371"/>
    <lineage>
        <taxon>Eukaryota</taxon>
        <taxon>Metazoa</taxon>
        <taxon>Chordata</taxon>
        <taxon>Craniata</taxon>
        <taxon>Vertebrata</taxon>
        <taxon>Euteleostomi</taxon>
        <taxon>Mammalia</taxon>
        <taxon>Eutheria</taxon>
        <taxon>Afrotheria</taxon>
        <taxon>Tenrecidae</taxon>
        <taxon>Tenrecinae</taxon>
        <taxon>Echinops</taxon>
    </lineage>
</organism>
<gene>
    <name evidence="2" type="primary">RAB3GAP1</name>
</gene>
<evidence type="ECO:0000313" key="2">
    <source>
        <dbReference type="RefSeq" id="XP_045143355.1"/>
    </source>
</evidence>
<protein>
    <submittedName>
        <fullName evidence="2">Rab3 GTPase-activating protein catalytic subunit</fullName>
    </submittedName>
</protein>
<sequence>MAADSEPESEVFEITDFTTASEWERFISKVEEVLNDWKLIGTSLGKPLEKGIFTSGTWEEKSDGISFADFKFSVTHHYLVQESSDKEGKDDLLEDLALAVSPAALRLTLSCAAAAACCYSPELRYGLREFVVIAPAANSDAVLSESKCNLLLSSVSVALGNTGCQVPLFVQIHHKWRRMYVGECQGPGIRTDFEMVHLRKVPNQYTHLSGLLDIFKSKMGCPLTPLPPVSIAIRLTYVLQDWQQYFWPQQPPDIDALVGGEVGGLEFGKLPFGACEDPISELHLATTWPHLTEGIIVDNDVYSDLDPLQAPHWSVRVRKAENPQCLLGDFVSEFFKICRRKESTDEILGRSTFEEDGREITDITHALSKLTEPAPVPIHKLSVSNMVHTAKKKIQKHRGGEESPLNNDVLNTILLFLFPDASSEKPLDVTTSADNSNPPSESEEYNLFNQFKSAPSDSLTYKLALCLCMINFYHGGLKGVAHLWQEFVLEMRFRWENNFLIPGLASGAPDLRCCLLHQKLQMLNCCIERKKARDEGKKTSPSENVTSIYPGNAGKAGDQFGSDHLKDTDKEKGEVGKSWDSWSDSEEEFFECLSDTEELKGNGPESGKKGGPKEMANLKPEGRLFQHGNLTLLQNGEPLYVPVTQEPAPMTEDLLEEQSEVLAKLGTSAEGAHLRARMQSACLLSDMESFKAANPGCFLEDFVRWYSPRDYIEEEVIDEKGNVLLKGELSARMKIPSNMWVEAWETAKPIPARRQRRLFDDTREAEKVSYFLASLDFSLRFVSCLLEQPEVIVIGAGCGHAGRIIHKLFVNAQKLTESSDEAAALVPAEEEVKRMGTPEERRQNSASDFPPPAGRELILRATVPRPAPYSKALPQRMYSVLTKDDFRLAGAFSSDTSFF</sequence>
<dbReference type="Proteomes" id="UP000694863">
    <property type="component" value="Unplaced"/>
</dbReference>
<proteinExistence type="predicted"/>
<evidence type="ECO:0000313" key="1">
    <source>
        <dbReference type="Proteomes" id="UP000694863"/>
    </source>
</evidence>